<protein>
    <submittedName>
        <fullName evidence="1">Uncharacterized protein</fullName>
    </submittedName>
</protein>
<dbReference type="SUPFAM" id="SSF51905">
    <property type="entry name" value="FAD/NAD(P)-binding domain"/>
    <property type="match status" value="1"/>
</dbReference>
<evidence type="ECO:0000313" key="2">
    <source>
        <dbReference type="Proteomes" id="UP000027190"/>
    </source>
</evidence>
<sequence length="155" mass="17119">MHEIYAESEWEVPQILKRLDAAGDIYFDRVSQIEVPSWSKGRVALVGDAAACASLLAGEGTGLAMTESYVLAGELHSNGGDVLEAGKAYEARLREFLEEKQQSARDFASSFTPKTEFGIWLRNLATHFMIVPPIADLLMGNTVKDDFELPDYGFE</sequence>
<gene>
    <name evidence="1" type="ORF">HY30_06935</name>
</gene>
<dbReference type="PATRIC" id="fig|1280947.3.peg.2814"/>
<evidence type="ECO:0000313" key="1">
    <source>
        <dbReference type="EMBL" id="KCZ55985.1"/>
    </source>
</evidence>
<comment type="caution">
    <text evidence="1">The sequence shown here is derived from an EMBL/GenBank/DDBJ whole genome shotgun (WGS) entry which is preliminary data.</text>
</comment>
<dbReference type="STRING" id="1280947.HY30_06935"/>
<dbReference type="PANTHER" id="PTHR46865:SF8">
    <property type="entry name" value="POSSIBLE OXIDOREDUCTASE"/>
    <property type="match status" value="1"/>
</dbReference>
<dbReference type="PANTHER" id="PTHR46865">
    <property type="entry name" value="OXIDOREDUCTASE-RELATED"/>
    <property type="match status" value="1"/>
</dbReference>
<keyword evidence="2" id="KW-1185">Reference proteome</keyword>
<accession>A0A062UIL9</accession>
<proteinExistence type="predicted"/>
<dbReference type="Gene3D" id="3.50.50.60">
    <property type="entry name" value="FAD/NAD(P)-binding domain"/>
    <property type="match status" value="1"/>
</dbReference>
<reference evidence="1 2" key="1">
    <citation type="journal article" date="2014" name="Antonie Van Leeuwenhoek">
        <title>Hyphomonas beringensis sp. nov. and Hyphomonas chukchiensis sp. nov., isolated from surface seawater of the Bering Sea and Chukchi Sea.</title>
        <authorList>
            <person name="Li C."/>
            <person name="Lai Q."/>
            <person name="Li G."/>
            <person name="Dong C."/>
            <person name="Wang J."/>
            <person name="Liao Y."/>
            <person name="Shao Z."/>
        </authorList>
    </citation>
    <scope>NUCLEOTIDE SEQUENCE [LARGE SCALE GENOMIC DNA]</scope>
    <source>
        <strain evidence="1 2">BH-BN04-4</strain>
    </source>
</reference>
<dbReference type="EMBL" id="AWFG01000052">
    <property type="protein sequence ID" value="KCZ55985.1"/>
    <property type="molecule type" value="Genomic_DNA"/>
</dbReference>
<dbReference type="InterPro" id="IPR036188">
    <property type="entry name" value="FAD/NAD-bd_sf"/>
</dbReference>
<dbReference type="AlphaFoldDB" id="A0A062UIL9"/>
<dbReference type="InterPro" id="IPR051704">
    <property type="entry name" value="FAD_aromatic-hydroxylase"/>
</dbReference>
<organism evidence="1 2">
    <name type="scientific">Hyphomonas chukchiensis</name>
    <dbReference type="NCBI Taxonomy" id="1280947"/>
    <lineage>
        <taxon>Bacteria</taxon>
        <taxon>Pseudomonadati</taxon>
        <taxon>Pseudomonadota</taxon>
        <taxon>Alphaproteobacteria</taxon>
        <taxon>Hyphomonadales</taxon>
        <taxon>Hyphomonadaceae</taxon>
        <taxon>Hyphomonas</taxon>
    </lineage>
</organism>
<dbReference type="Proteomes" id="UP000027190">
    <property type="component" value="Unassembled WGS sequence"/>
</dbReference>
<name>A0A062UIL9_9PROT</name>
<dbReference type="eggNOG" id="COG0654">
    <property type="taxonomic scope" value="Bacteria"/>
</dbReference>